<dbReference type="NCBIfam" id="TIGR02050">
    <property type="entry name" value="gshA_cyan_rel"/>
    <property type="match status" value="1"/>
</dbReference>
<evidence type="ECO:0000256" key="2">
    <source>
        <dbReference type="ARBA" id="ARBA00022741"/>
    </source>
</evidence>
<evidence type="ECO:0000313" key="6">
    <source>
        <dbReference type="EMBL" id="MCH6167951.1"/>
    </source>
</evidence>
<protein>
    <recommendedName>
        <fullName evidence="5">Putative glutamate--cysteine ligase 2</fullName>
        <ecNumber evidence="5">6.3.2.2</ecNumber>
    </recommendedName>
    <alternativeName>
        <fullName evidence="5">Gamma-glutamylcysteine synthetase 2</fullName>
        <shortName evidence="5">GCS 2</shortName>
        <shortName evidence="5">Gamma-GCS 2</shortName>
    </alternativeName>
</protein>
<name>A0ABS9THE5_9PSEU</name>
<dbReference type="PANTHER" id="PTHR36510:SF1">
    <property type="entry name" value="GLUTAMATE--CYSTEINE LIGASE 2-RELATED"/>
    <property type="match status" value="1"/>
</dbReference>
<dbReference type="Gene3D" id="3.30.590.20">
    <property type="match status" value="1"/>
</dbReference>
<evidence type="ECO:0000256" key="4">
    <source>
        <dbReference type="ARBA" id="ARBA00048819"/>
    </source>
</evidence>
<keyword evidence="2 5" id="KW-0547">Nucleotide-binding</keyword>
<dbReference type="InterPro" id="IPR011793">
    <property type="entry name" value="YbdK"/>
</dbReference>
<dbReference type="PANTHER" id="PTHR36510">
    <property type="entry name" value="GLUTAMATE--CYSTEINE LIGASE 2-RELATED"/>
    <property type="match status" value="1"/>
</dbReference>
<dbReference type="EMBL" id="JAKXMK010000016">
    <property type="protein sequence ID" value="MCH6167951.1"/>
    <property type="molecule type" value="Genomic_DNA"/>
</dbReference>
<dbReference type="Proteomes" id="UP001299970">
    <property type="component" value="Unassembled WGS sequence"/>
</dbReference>
<comment type="function">
    <text evidence="5">ATP-dependent carboxylate-amine ligase which exhibits weak glutamate--cysteine ligase activity.</text>
</comment>
<accession>A0ABS9THE5</accession>
<organism evidence="6 7">
    <name type="scientific">Pseudonocardia alaniniphila</name>
    <dbReference type="NCBI Taxonomy" id="75291"/>
    <lineage>
        <taxon>Bacteria</taxon>
        <taxon>Bacillati</taxon>
        <taxon>Actinomycetota</taxon>
        <taxon>Actinomycetes</taxon>
        <taxon>Pseudonocardiales</taxon>
        <taxon>Pseudonocardiaceae</taxon>
        <taxon>Pseudonocardia</taxon>
    </lineage>
</organism>
<keyword evidence="7" id="KW-1185">Reference proteome</keyword>
<dbReference type="GO" id="GO:0016874">
    <property type="term" value="F:ligase activity"/>
    <property type="evidence" value="ECO:0007669"/>
    <property type="project" value="UniProtKB-KW"/>
</dbReference>
<dbReference type="HAMAP" id="MF_01609">
    <property type="entry name" value="Glu_cys_ligase_2"/>
    <property type="match status" value="1"/>
</dbReference>
<dbReference type="SUPFAM" id="SSF55931">
    <property type="entry name" value="Glutamine synthetase/guanido kinase"/>
    <property type="match status" value="1"/>
</dbReference>
<reference evidence="6 7" key="1">
    <citation type="submission" date="2022-03" db="EMBL/GenBank/DDBJ databases">
        <title>Pseudonocardia alaer sp. nov., a novel actinomycete isolated from reed forest soil.</title>
        <authorList>
            <person name="Wang L."/>
        </authorList>
    </citation>
    <scope>NUCLEOTIDE SEQUENCE [LARGE SCALE GENOMIC DNA]</scope>
    <source>
        <strain evidence="6 7">Y-16303</strain>
    </source>
</reference>
<dbReference type="EC" id="6.3.2.2" evidence="5"/>
<dbReference type="InterPro" id="IPR006336">
    <property type="entry name" value="GCS2"/>
</dbReference>
<dbReference type="InterPro" id="IPR014746">
    <property type="entry name" value="Gln_synth/guanido_kin_cat_dom"/>
</dbReference>
<evidence type="ECO:0000256" key="1">
    <source>
        <dbReference type="ARBA" id="ARBA00022598"/>
    </source>
</evidence>
<keyword evidence="1 5" id="KW-0436">Ligase</keyword>
<evidence type="ECO:0000256" key="5">
    <source>
        <dbReference type="HAMAP-Rule" id="MF_01609"/>
    </source>
</evidence>
<dbReference type="InterPro" id="IPR050141">
    <property type="entry name" value="GCL_type2/YbdK_subfam"/>
</dbReference>
<evidence type="ECO:0000313" key="7">
    <source>
        <dbReference type="Proteomes" id="UP001299970"/>
    </source>
</evidence>
<dbReference type="NCBIfam" id="NF010041">
    <property type="entry name" value="PRK13517.1-1"/>
    <property type="match status" value="1"/>
</dbReference>
<comment type="similarity">
    <text evidence="5">Belongs to the glutamate--cysteine ligase type 2 family. YbdK subfamily.</text>
</comment>
<dbReference type="RefSeq" id="WP_241038579.1">
    <property type="nucleotide sequence ID" value="NZ_BAAAJF010000012.1"/>
</dbReference>
<keyword evidence="3 5" id="KW-0067">ATP-binding</keyword>
<gene>
    <name evidence="6" type="ORF">MMF94_19870</name>
</gene>
<dbReference type="Pfam" id="PF04107">
    <property type="entry name" value="GCS2"/>
    <property type="match status" value="1"/>
</dbReference>
<comment type="caution">
    <text evidence="6">The sequence shown here is derived from an EMBL/GenBank/DDBJ whole genome shotgun (WGS) entry which is preliminary data.</text>
</comment>
<sequence>MNVRTVGVEEEFLLVDAETGRPRAVGNVALAVTDSDEDELTGELHREQLETGTKPCHTLDQLGAELRSARSTAASAAGDVGVALAALATSPLPVEPTVSPSRRYEEMARRFGRTAYEQLTCGCHVHVAIESAEEGVAVLDRIRPWLAPLIAVSANSPFWLGEDSGYASYRSQVWGRWPSAGPYGPFGSVAAYRRFVDSVLATGTVLDEGMLYLDARLSRQHPTVEIRVADVCREPDDAVLVAALTRALVQTAIQAWRAGEEPDPVRTEVLRLAAWRAGRSGMEGDLLDPGTWRPAPAEDVVGRLIEHVRPALEEAGDHDTVHELLKGLLERGTGASRQRKVWERTGDLAAVVSDATSGTLPH</sequence>
<comment type="catalytic activity">
    <reaction evidence="4 5">
        <text>L-cysteine + L-glutamate + ATP = gamma-L-glutamyl-L-cysteine + ADP + phosphate + H(+)</text>
        <dbReference type="Rhea" id="RHEA:13285"/>
        <dbReference type="ChEBI" id="CHEBI:15378"/>
        <dbReference type="ChEBI" id="CHEBI:29985"/>
        <dbReference type="ChEBI" id="CHEBI:30616"/>
        <dbReference type="ChEBI" id="CHEBI:35235"/>
        <dbReference type="ChEBI" id="CHEBI:43474"/>
        <dbReference type="ChEBI" id="CHEBI:58173"/>
        <dbReference type="ChEBI" id="CHEBI:456216"/>
        <dbReference type="EC" id="6.3.2.2"/>
    </reaction>
</comment>
<evidence type="ECO:0000256" key="3">
    <source>
        <dbReference type="ARBA" id="ARBA00022840"/>
    </source>
</evidence>
<proteinExistence type="inferred from homology"/>